<keyword evidence="5" id="KW-1185">Reference proteome</keyword>
<keyword evidence="2" id="KW-0808">Transferase</keyword>
<dbReference type="InterPro" id="IPR029063">
    <property type="entry name" value="SAM-dependent_MTases_sf"/>
</dbReference>
<dbReference type="CDD" id="cd02440">
    <property type="entry name" value="AdoMet_MTases"/>
    <property type="match status" value="1"/>
</dbReference>
<dbReference type="GO" id="GO:0032259">
    <property type="term" value="P:methylation"/>
    <property type="evidence" value="ECO:0007669"/>
    <property type="project" value="UniProtKB-KW"/>
</dbReference>
<dbReference type="PANTHER" id="PTHR43861">
    <property type="entry name" value="TRANS-ACONITATE 2-METHYLTRANSFERASE-RELATED"/>
    <property type="match status" value="1"/>
</dbReference>
<dbReference type="Pfam" id="PF13649">
    <property type="entry name" value="Methyltransf_25"/>
    <property type="match status" value="1"/>
</dbReference>
<dbReference type="PANTHER" id="PTHR43861:SF1">
    <property type="entry name" value="TRANS-ACONITATE 2-METHYLTRANSFERASE"/>
    <property type="match status" value="1"/>
</dbReference>
<dbReference type="Proteomes" id="UP000682802">
    <property type="component" value="Chromosome 1"/>
</dbReference>
<feature type="domain" description="Methyltransferase" evidence="3">
    <location>
        <begin position="52"/>
        <end position="141"/>
    </location>
</feature>
<dbReference type="InterPro" id="IPR041698">
    <property type="entry name" value="Methyltransf_25"/>
</dbReference>
<dbReference type="Gene3D" id="3.40.50.150">
    <property type="entry name" value="Vaccinia Virus protein VP39"/>
    <property type="match status" value="1"/>
</dbReference>
<name>A0ABX8GVD9_9BACT</name>
<evidence type="ECO:0000256" key="2">
    <source>
        <dbReference type="ARBA" id="ARBA00022679"/>
    </source>
</evidence>
<proteinExistence type="predicted"/>
<dbReference type="RefSeq" id="WP_158631118.1">
    <property type="nucleotide sequence ID" value="NZ_CP076128.1"/>
</dbReference>
<evidence type="ECO:0000313" key="5">
    <source>
        <dbReference type="Proteomes" id="UP000682802"/>
    </source>
</evidence>
<dbReference type="SUPFAM" id="SSF53335">
    <property type="entry name" value="S-adenosyl-L-methionine-dependent methyltransferases"/>
    <property type="match status" value="1"/>
</dbReference>
<gene>
    <name evidence="4" type="ORF">KM029_01055</name>
</gene>
<protein>
    <submittedName>
        <fullName evidence="4">Class I SAM-dependent methyltransferase</fullName>
    </submittedName>
</protein>
<sequence>MKNIKDKNFDHKKVVKDGYNKCSSDYSKVRNKKTEPSLKLLTDKLVDQNAKVLDLGCGNGVPVSKILSKFQLTGVDISEKQIENAKINIPNAHFICSDISTFDFQENYWDAIVSYYAIFHLKKEEQLKLFNKMAKGLKVGGYFLLTLATLNEEGYTEDDFFGVEMFWENYSLKEYENIFLEQGMTVLHSGILKHGYNEDFEGNDETHPIIFGIKTAK</sequence>
<dbReference type="GO" id="GO:0008168">
    <property type="term" value="F:methyltransferase activity"/>
    <property type="evidence" value="ECO:0007669"/>
    <property type="project" value="UniProtKB-KW"/>
</dbReference>
<reference evidence="4 5" key="1">
    <citation type="submission" date="2021-05" db="EMBL/GenBank/DDBJ databases">
        <title>Comparative genomic studies on the polysaccharide-degrading batcterial strains of the Flammeovirga genus.</title>
        <authorList>
            <person name="Zewei F."/>
            <person name="Zheng Z."/>
            <person name="Yu L."/>
            <person name="Ruyue G."/>
            <person name="Yanhong M."/>
            <person name="Yuanyuan C."/>
            <person name="Jingyan G."/>
            <person name="Wenjun H."/>
        </authorList>
    </citation>
    <scope>NUCLEOTIDE SEQUENCE [LARGE SCALE GENOMIC DNA]</scope>
    <source>
        <strain evidence="4 5">YS10</strain>
    </source>
</reference>
<evidence type="ECO:0000259" key="3">
    <source>
        <dbReference type="Pfam" id="PF13649"/>
    </source>
</evidence>
<dbReference type="EMBL" id="CP076128">
    <property type="protein sequence ID" value="QWG07555.1"/>
    <property type="molecule type" value="Genomic_DNA"/>
</dbReference>
<keyword evidence="1 4" id="KW-0489">Methyltransferase</keyword>
<evidence type="ECO:0000256" key="1">
    <source>
        <dbReference type="ARBA" id="ARBA00022603"/>
    </source>
</evidence>
<evidence type="ECO:0000313" key="4">
    <source>
        <dbReference type="EMBL" id="QWG07555.1"/>
    </source>
</evidence>
<accession>A0ABX8GVD9</accession>
<organism evidence="4 5">
    <name type="scientific">Flammeovirga kamogawensis</name>
    <dbReference type="NCBI Taxonomy" id="373891"/>
    <lineage>
        <taxon>Bacteria</taxon>
        <taxon>Pseudomonadati</taxon>
        <taxon>Bacteroidota</taxon>
        <taxon>Cytophagia</taxon>
        <taxon>Cytophagales</taxon>
        <taxon>Flammeovirgaceae</taxon>
        <taxon>Flammeovirga</taxon>
    </lineage>
</organism>